<gene>
    <name evidence="2" type="ORF">ES288_A08G062500v1</name>
</gene>
<keyword evidence="3" id="KW-1185">Reference proteome</keyword>
<feature type="transmembrane region" description="Helical" evidence="1">
    <location>
        <begin position="33"/>
        <end position="54"/>
    </location>
</feature>
<sequence>MKVFISAIQFFLRKILSNLGIFSIVLPSSNGRGLGLLLTGMFPLLSLKILLLLCGHGRCLFCL</sequence>
<keyword evidence="1" id="KW-0812">Transmembrane</keyword>
<evidence type="ECO:0000313" key="3">
    <source>
        <dbReference type="Proteomes" id="UP000323506"/>
    </source>
</evidence>
<name>A0A5D2FIM3_GOSDA</name>
<evidence type="ECO:0000313" key="2">
    <source>
        <dbReference type="EMBL" id="TYH05176.1"/>
    </source>
</evidence>
<keyword evidence="1" id="KW-1133">Transmembrane helix</keyword>
<organism evidence="2 3">
    <name type="scientific">Gossypium darwinii</name>
    <name type="common">Darwin's cotton</name>
    <name type="synonym">Gossypium barbadense var. darwinii</name>
    <dbReference type="NCBI Taxonomy" id="34276"/>
    <lineage>
        <taxon>Eukaryota</taxon>
        <taxon>Viridiplantae</taxon>
        <taxon>Streptophyta</taxon>
        <taxon>Embryophyta</taxon>
        <taxon>Tracheophyta</taxon>
        <taxon>Spermatophyta</taxon>
        <taxon>Magnoliopsida</taxon>
        <taxon>eudicotyledons</taxon>
        <taxon>Gunneridae</taxon>
        <taxon>Pentapetalae</taxon>
        <taxon>rosids</taxon>
        <taxon>malvids</taxon>
        <taxon>Malvales</taxon>
        <taxon>Malvaceae</taxon>
        <taxon>Malvoideae</taxon>
        <taxon>Gossypium</taxon>
    </lineage>
</organism>
<reference evidence="2 3" key="1">
    <citation type="submission" date="2019-06" db="EMBL/GenBank/DDBJ databases">
        <title>WGS assembly of Gossypium darwinii.</title>
        <authorList>
            <person name="Chen Z.J."/>
            <person name="Sreedasyam A."/>
            <person name="Ando A."/>
            <person name="Song Q."/>
            <person name="De L."/>
            <person name="Hulse-Kemp A."/>
            <person name="Ding M."/>
            <person name="Ye W."/>
            <person name="Kirkbride R."/>
            <person name="Jenkins J."/>
            <person name="Plott C."/>
            <person name="Lovell J."/>
            <person name="Lin Y.-M."/>
            <person name="Vaughn R."/>
            <person name="Liu B."/>
            <person name="Li W."/>
            <person name="Simpson S."/>
            <person name="Scheffler B."/>
            <person name="Saski C."/>
            <person name="Grover C."/>
            <person name="Hu G."/>
            <person name="Conover J."/>
            <person name="Carlson J."/>
            <person name="Shu S."/>
            <person name="Boston L."/>
            <person name="Williams M."/>
            <person name="Peterson D."/>
            <person name="Mcgee K."/>
            <person name="Jones D."/>
            <person name="Wendel J."/>
            <person name="Stelly D."/>
            <person name="Grimwood J."/>
            <person name="Schmutz J."/>
        </authorList>
    </citation>
    <scope>NUCLEOTIDE SEQUENCE [LARGE SCALE GENOMIC DNA]</scope>
    <source>
        <strain evidence="2">1808015.09</strain>
    </source>
</reference>
<evidence type="ECO:0000256" key="1">
    <source>
        <dbReference type="SAM" id="Phobius"/>
    </source>
</evidence>
<dbReference type="EMBL" id="CM017695">
    <property type="protein sequence ID" value="TYH05176.1"/>
    <property type="molecule type" value="Genomic_DNA"/>
</dbReference>
<protein>
    <submittedName>
        <fullName evidence="2">Uncharacterized protein</fullName>
    </submittedName>
</protein>
<dbReference type="AlphaFoldDB" id="A0A5D2FIM3"/>
<proteinExistence type="predicted"/>
<accession>A0A5D2FIM3</accession>
<dbReference type="Proteomes" id="UP000323506">
    <property type="component" value="Chromosome A08"/>
</dbReference>
<keyword evidence="1" id="KW-0472">Membrane</keyword>